<evidence type="ECO:0000313" key="1">
    <source>
        <dbReference type="EMBL" id="RVW47274.1"/>
    </source>
</evidence>
<evidence type="ECO:0000313" key="2">
    <source>
        <dbReference type="Proteomes" id="UP000288805"/>
    </source>
</evidence>
<proteinExistence type="predicted"/>
<accession>A0A438EHR8</accession>
<organism evidence="1 2">
    <name type="scientific">Vitis vinifera</name>
    <name type="common">Grape</name>
    <dbReference type="NCBI Taxonomy" id="29760"/>
    <lineage>
        <taxon>Eukaryota</taxon>
        <taxon>Viridiplantae</taxon>
        <taxon>Streptophyta</taxon>
        <taxon>Embryophyta</taxon>
        <taxon>Tracheophyta</taxon>
        <taxon>Spermatophyta</taxon>
        <taxon>Magnoliopsida</taxon>
        <taxon>eudicotyledons</taxon>
        <taxon>Gunneridae</taxon>
        <taxon>Pentapetalae</taxon>
        <taxon>rosids</taxon>
        <taxon>Vitales</taxon>
        <taxon>Vitaceae</taxon>
        <taxon>Viteae</taxon>
        <taxon>Vitis</taxon>
    </lineage>
</organism>
<sequence>MGFKVGKCSKIRFWTDLWCGNSVLSHDFPNLFSMAAHRNVTVEECWDQNTGQGGWILGLLRDLNDWEVGLVGNILAVLRDYSVTMEDDAVCWKKGEDGLFKIKYAYNVLANSHGLDFPHSNVWVGKVQPKLPFLLGKLLGGKSSRWIGCKEEGGIYLIDVFCAGYVAWVWVLSDMVYVQVREAQLAQYNYILVVGEEEANTGQFDNHPNPPIPNPTPIDEVCLVANAAGNSSFPVSPYEVSVRVRDKGDHSVMSMENLLSYFKSEIAAFH</sequence>
<gene>
    <name evidence="1" type="ORF">CK203_070148</name>
</gene>
<protein>
    <submittedName>
        <fullName evidence="1">Uncharacterized protein</fullName>
    </submittedName>
</protein>
<comment type="caution">
    <text evidence="1">The sequence shown here is derived from an EMBL/GenBank/DDBJ whole genome shotgun (WGS) entry which is preliminary data.</text>
</comment>
<dbReference type="AlphaFoldDB" id="A0A438EHR8"/>
<name>A0A438EHR8_VITVI</name>
<dbReference type="PANTHER" id="PTHR36617">
    <property type="entry name" value="PROTEIN, PUTATIVE-RELATED"/>
    <property type="match status" value="1"/>
</dbReference>
<dbReference type="EMBL" id="QGNW01001287">
    <property type="protein sequence ID" value="RVW47274.1"/>
    <property type="molecule type" value="Genomic_DNA"/>
</dbReference>
<dbReference type="PANTHER" id="PTHR36617:SF15">
    <property type="entry name" value="REVERSE TRANSCRIPTASE ZINC-BINDING DOMAIN-CONTAINING PROTEIN"/>
    <property type="match status" value="1"/>
</dbReference>
<reference evidence="1 2" key="1">
    <citation type="journal article" date="2018" name="PLoS Genet.">
        <title>Population sequencing reveals clonal diversity and ancestral inbreeding in the grapevine cultivar Chardonnay.</title>
        <authorList>
            <person name="Roach M.J."/>
            <person name="Johnson D.L."/>
            <person name="Bohlmann J."/>
            <person name="van Vuuren H.J."/>
            <person name="Jones S.J."/>
            <person name="Pretorius I.S."/>
            <person name="Schmidt S.A."/>
            <person name="Borneman A.R."/>
        </authorList>
    </citation>
    <scope>NUCLEOTIDE SEQUENCE [LARGE SCALE GENOMIC DNA]</scope>
    <source>
        <strain evidence="2">cv. Chardonnay</strain>
        <tissue evidence="1">Leaf</tissue>
    </source>
</reference>
<dbReference type="Proteomes" id="UP000288805">
    <property type="component" value="Unassembled WGS sequence"/>
</dbReference>